<dbReference type="PANTHER" id="PTHR45982">
    <property type="entry name" value="REGULATOR OF CHROMOSOME CONDENSATION"/>
    <property type="match status" value="1"/>
</dbReference>
<sequence>MVLELWGSGFNAHGQLLPARNTDIRTPALLTTGKASLKPLEITWSSLTCIYVSLPPLSPTLTPPVERDGTTTTYGTTPSVPAAAAAPPPPLANVQILKTAASMTSTLHLTSTGQVLTAGDSRHSLGRRPSTSTPAGTPCPVPSLVEHKIHTIAAGGFMGAAIDEMGGCYVWGSPPPPDAAEEDFSFLPEYGEVALVELDEDEDVVDVAVGSGHVLVLGESGRVWAAGRAECGQTPAGDGTWRRWEPAPWKGRVTAVFAGPEAWCSLVLVEREG</sequence>
<dbReference type="Pfam" id="PF13540">
    <property type="entry name" value="RCC1_2"/>
    <property type="match status" value="1"/>
</dbReference>
<feature type="region of interest" description="Disordered" evidence="1">
    <location>
        <begin position="117"/>
        <end position="141"/>
    </location>
</feature>
<evidence type="ECO:0000313" key="2">
    <source>
        <dbReference type="EMBL" id="KAA8901374.1"/>
    </source>
</evidence>
<organism evidence="2 3">
    <name type="scientific">Sphaerosporella brunnea</name>
    <dbReference type="NCBI Taxonomy" id="1250544"/>
    <lineage>
        <taxon>Eukaryota</taxon>
        <taxon>Fungi</taxon>
        <taxon>Dikarya</taxon>
        <taxon>Ascomycota</taxon>
        <taxon>Pezizomycotina</taxon>
        <taxon>Pezizomycetes</taxon>
        <taxon>Pezizales</taxon>
        <taxon>Pyronemataceae</taxon>
        <taxon>Sphaerosporella</taxon>
    </lineage>
</organism>
<gene>
    <name evidence="2" type="ORF">FN846DRAFT_908988</name>
</gene>
<dbReference type="PANTHER" id="PTHR45982:SF1">
    <property type="entry name" value="REGULATOR OF CHROMOSOME CONDENSATION"/>
    <property type="match status" value="1"/>
</dbReference>
<dbReference type="OrthoDB" id="5370059at2759"/>
<name>A0A5J5ET25_9PEZI</name>
<accession>A0A5J5ET25</accession>
<dbReference type="InParanoid" id="A0A5J5ET25"/>
<dbReference type="InterPro" id="IPR051553">
    <property type="entry name" value="Ran_GTPase-activating"/>
</dbReference>
<dbReference type="Proteomes" id="UP000326924">
    <property type="component" value="Unassembled WGS sequence"/>
</dbReference>
<feature type="compositionally biased region" description="Low complexity" evidence="1">
    <location>
        <begin position="63"/>
        <end position="85"/>
    </location>
</feature>
<dbReference type="AlphaFoldDB" id="A0A5J5ET25"/>
<evidence type="ECO:0000256" key="1">
    <source>
        <dbReference type="SAM" id="MobiDB-lite"/>
    </source>
</evidence>
<comment type="caution">
    <text evidence="2">The sequence shown here is derived from an EMBL/GenBank/DDBJ whole genome shotgun (WGS) entry which is preliminary data.</text>
</comment>
<keyword evidence="3" id="KW-1185">Reference proteome</keyword>
<dbReference type="Gene3D" id="2.130.10.30">
    <property type="entry name" value="Regulator of chromosome condensation 1/beta-lactamase-inhibitor protein II"/>
    <property type="match status" value="2"/>
</dbReference>
<proteinExistence type="predicted"/>
<dbReference type="EMBL" id="VXIS01000145">
    <property type="protein sequence ID" value="KAA8901374.1"/>
    <property type="molecule type" value="Genomic_DNA"/>
</dbReference>
<dbReference type="SUPFAM" id="SSF50985">
    <property type="entry name" value="RCC1/BLIP-II"/>
    <property type="match status" value="1"/>
</dbReference>
<evidence type="ECO:0000313" key="3">
    <source>
        <dbReference type="Proteomes" id="UP000326924"/>
    </source>
</evidence>
<protein>
    <submittedName>
        <fullName evidence="2">Regulator of chromosome condensation 1/beta-lactamase-inhibitor protein II</fullName>
    </submittedName>
</protein>
<dbReference type="InterPro" id="IPR009091">
    <property type="entry name" value="RCC1/BLIP-II"/>
</dbReference>
<reference evidence="2 3" key="1">
    <citation type="submission" date="2019-09" db="EMBL/GenBank/DDBJ databases">
        <title>Draft genome of the ectomycorrhizal ascomycete Sphaerosporella brunnea.</title>
        <authorList>
            <consortium name="DOE Joint Genome Institute"/>
            <person name="Benucci G.M."/>
            <person name="Marozzi G."/>
            <person name="Antonielli L."/>
            <person name="Sanchez S."/>
            <person name="Marco P."/>
            <person name="Wang X."/>
            <person name="Falini L.B."/>
            <person name="Barry K."/>
            <person name="Haridas S."/>
            <person name="Lipzen A."/>
            <person name="Labutti K."/>
            <person name="Grigoriev I.V."/>
            <person name="Murat C."/>
            <person name="Martin F."/>
            <person name="Albertini E."/>
            <person name="Donnini D."/>
            <person name="Bonito G."/>
        </authorList>
    </citation>
    <scope>NUCLEOTIDE SEQUENCE [LARGE SCALE GENOMIC DNA]</scope>
    <source>
        <strain evidence="2 3">Sb_GMNB300</strain>
    </source>
</reference>
<feature type="region of interest" description="Disordered" evidence="1">
    <location>
        <begin position="61"/>
        <end position="87"/>
    </location>
</feature>